<keyword evidence="8" id="KW-0966">Cell projection</keyword>
<dbReference type="SMART" id="SM00698">
    <property type="entry name" value="MORN"/>
    <property type="match status" value="10"/>
</dbReference>
<keyword evidence="10" id="KW-1185">Reference proteome</keyword>
<feature type="compositionally biased region" description="Basic and acidic residues" evidence="9">
    <location>
        <begin position="692"/>
        <end position="706"/>
    </location>
</feature>
<dbReference type="GO" id="GO:0031514">
    <property type="term" value="C:motile cilium"/>
    <property type="evidence" value="ECO:0007669"/>
    <property type="project" value="UniProtKB-SubCell"/>
</dbReference>
<evidence type="ECO:0000256" key="1">
    <source>
        <dbReference type="ARBA" id="ARBA00004230"/>
    </source>
</evidence>
<keyword evidence="5" id="KW-0282">Flagellum</keyword>
<evidence type="ECO:0000256" key="2">
    <source>
        <dbReference type="ARBA" id="ARBA00004430"/>
    </source>
</evidence>
<evidence type="ECO:0000256" key="9">
    <source>
        <dbReference type="SAM" id="MobiDB-lite"/>
    </source>
</evidence>
<dbReference type="KEGG" id="char:122131862"/>
<dbReference type="AlphaFoldDB" id="A0A8M1KJI2"/>
<keyword evidence="4" id="KW-0677">Repeat</keyword>
<evidence type="ECO:0000313" key="11">
    <source>
        <dbReference type="RefSeq" id="XP_042562503.1"/>
    </source>
</evidence>
<feature type="compositionally biased region" description="Acidic residues" evidence="9">
    <location>
        <begin position="36"/>
        <end position="46"/>
    </location>
</feature>
<evidence type="ECO:0000256" key="7">
    <source>
        <dbReference type="ARBA" id="ARBA00023212"/>
    </source>
</evidence>
<protein>
    <submittedName>
        <fullName evidence="11">Radial spoke head 10 homolog B</fullName>
    </submittedName>
</protein>
<dbReference type="GeneID" id="122131862"/>
<dbReference type="PANTHER" id="PTHR46613:SF1">
    <property type="entry name" value="RADIAL SPOKE HEAD 10 HOMOLOG B-RELATED"/>
    <property type="match status" value="1"/>
</dbReference>
<evidence type="ECO:0000256" key="3">
    <source>
        <dbReference type="ARBA" id="ARBA00022490"/>
    </source>
</evidence>
<reference evidence="11" key="1">
    <citation type="submission" date="2025-08" db="UniProtKB">
        <authorList>
            <consortium name="RefSeq"/>
        </authorList>
    </citation>
    <scope>IDENTIFICATION</scope>
</reference>
<organism evidence="10 11">
    <name type="scientific">Clupea harengus</name>
    <name type="common">Atlantic herring</name>
    <dbReference type="NCBI Taxonomy" id="7950"/>
    <lineage>
        <taxon>Eukaryota</taxon>
        <taxon>Metazoa</taxon>
        <taxon>Chordata</taxon>
        <taxon>Craniata</taxon>
        <taxon>Vertebrata</taxon>
        <taxon>Euteleostomi</taxon>
        <taxon>Actinopterygii</taxon>
        <taxon>Neopterygii</taxon>
        <taxon>Teleostei</taxon>
        <taxon>Clupei</taxon>
        <taxon>Clupeiformes</taxon>
        <taxon>Clupeoidei</taxon>
        <taxon>Clupeidae</taxon>
        <taxon>Clupea</taxon>
    </lineage>
</organism>
<dbReference type="Proteomes" id="UP000515152">
    <property type="component" value="Unplaced"/>
</dbReference>
<keyword evidence="6" id="KW-0969">Cilium</keyword>
<dbReference type="RefSeq" id="XP_042562503.1">
    <property type="nucleotide sequence ID" value="XM_042706569.1"/>
</dbReference>
<dbReference type="Pfam" id="PF02493">
    <property type="entry name" value="MORN"/>
    <property type="match status" value="10"/>
</dbReference>
<evidence type="ECO:0000256" key="5">
    <source>
        <dbReference type="ARBA" id="ARBA00022846"/>
    </source>
</evidence>
<evidence type="ECO:0000256" key="4">
    <source>
        <dbReference type="ARBA" id="ARBA00022737"/>
    </source>
</evidence>
<feature type="region of interest" description="Disordered" evidence="9">
    <location>
        <begin position="691"/>
        <end position="725"/>
    </location>
</feature>
<gene>
    <name evidence="11" type="primary">rsph10b</name>
</gene>
<feature type="region of interest" description="Disordered" evidence="9">
    <location>
        <begin position="29"/>
        <end position="66"/>
    </location>
</feature>
<dbReference type="CTD" id="222967"/>
<keyword evidence="7" id="KW-0206">Cytoskeleton</keyword>
<feature type="non-terminal residue" evidence="11">
    <location>
        <position position="742"/>
    </location>
</feature>
<dbReference type="OrthoDB" id="294378at2759"/>
<dbReference type="InterPro" id="IPR003409">
    <property type="entry name" value="MORN"/>
</dbReference>
<proteinExistence type="predicted"/>
<name>A0A8M1KJI2_CLUHA</name>
<dbReference type="PANTHER" id="PTHR46613">
    <property type="entry name" value="RADIAL SPOKE HEAD 10 HOMOLOG B-RELATED"/>
    <property type="match status" value="1"/>
</dbReference>
<evidence type="ECO:0000313" key="10">
    <source>
        <dbReference type="Proteomes" id="UP000515152"/>
    </source>
</evidence>
<sequence length="742" mass="82900">MAKGDKKKKGLDASPSPKASLIKLGASIASPGYDPVTEDVTAEPENELSSASAVSQLQPAAQHEAKETPKEIPFLVNIIIERYEGEKVNGLFQGEGVAHFHGGHVYKGLFSEGLMHGRGIYIWADGVKYEGDFDSNVPMGLGIYTWLDGSYYEGEVFNGIRHGGMGMYRCGKTSVTYRGQWHLGHRHGKGIIYYTQRVTSWYEGDWVNNVKEGWGVRCYPSGNIYEGQWKNNVRHGEGKMRWLQLGQQYNGSWENGIQHGEGTHTWYLRRVPGTQYPLRNEYTGTFEQGLRHGQGTFYYASGAVYKGEWMSNKKHGQGKFIFKNGRIFEGEFIDDHMAEFPSFCIDGFQTPDLSGIRTHTPTSCEDDRPRRAVGSSGWASVLGPDMTLDIHTLLEKLPEAHRDAELKQVEFAVLRHIAELRAIYSFYSSLGLGESPDNTFLLTRLQLWRMLMDCDVHLSAITLAHMDRLVTGDIPPEEIHSPLATMLLRNFVSILVILAYHMYHKEVGTSGNGVIVGCFSKLMRENIIPNVMHVKGLLFRDPVRAVIAMNYIDKSWEIHQTFCQVNSITHPDKTMTMRQFIWMFKDLHLFDSVLTPRTVLQILSLENPSVYSDSHSNLDVEMVFLEFYEALLGCAEVKSQMGVQPSAESLSEAMTSLAQAPQYTSPLVGSMVKSSNHMSAEGSSVKSVEVMKSNERDTPHTPEEMACRQSPAGTGSCAETDSCDAEPVSDTLVESLAALDPK</sequence>
<accession>A0A8M1KJI2</accession>
<evidence type="ECO:0000256" key="6">
    <source>
        <dbReference type="ARBA" id="ARBA00023069"/>
    </source>
</evidence>
<feature type="compositionally biased region" description="Polar residues" evidence="9">
    <location>
        <begin position="47"/>
        <end position="59"/>
    </location>
</feature>
<keyword evidence="3" id="KW-0963">Cytoplasm</keyword>
<comment type="subcellular location">
    <subcellularLocation>
        <location evidence="1">Cell projection</location>
        <location evidence="1">Cilium</location>
        <location evidence="1">Flagellum</location>
    </subcellularLocation>
    <subcellularLocation>
        <location evidence="2">Cytoplasm</location>
        <location evidence="2">Cytoskeleton</location>
        <location evidence="2">Cilium axoneme</location>
    </subcellularLocation>
</comment>
<dbReference type="GO" id="GO:0005930">
    <property type="term" value="C:axoneme"/>
    <property type="evidence" value="ECO:0007669"/>
    <property type="project" value="UniProtKB-SubCell"/>
</dbReference>
<evidence type="ECO:0000256" key="8">
    <source>
        <dbReference type="ARBA" id="ARBA00023273"/>
    </source>
</evidence>